<feature type="coiled-coil region" evidence="1">
    <location>
        <begin position="413"/>
        <end position="440"/>
    </location>
</feature>
<sequence length="641" mass="76680">MKKVSINKDKNEYSKLNERISNTEMKIEEHLLSLSEREKEIRNKQYEIERLALLSKEKESIISLYENELEKHKEKIDKDFSNSRVEYYALNKEIIEEEEKQNNKIKDLEEKIKLVYLQKDKLNKLSSDFHQQLIQLSLSDERASTDRSKVNDIVNYLKDTEFINSYSERFYEQVKKVETDLSAVKQKVSEQELQNVQMQLNLAQTKSDIANLQKEEVSLRIKFLNQEQKNVSYEQKLTAKIKSSSLIEIKYKKLKKIHKKSHLKLNLKIPRLKKQLNTVEISLQDHLDKINSTKTDLQNNKSDIKYVKEQETRFKADSLIITKRMKRKTSKYPDELIEVQKEKNKVRSKLEKKKQKYEEKQSLIESLQRKVETLDSKLKISEKCQKLITEAESDFNIKVEQQELDNKMKFSLFQEDLAQLKKINQKIAEQERTYHQLDAQLYKTRDDLIDQSIKRQFRIKEKEKFNSKTKSELNKEKSKIQEIKDKIDKVNLDIYNNTRLLSDVKTNFQHLIGINQYLEVHKTIATKENELEVIERTQKMKRKIYELEKKIEQKKISNETRRSFINKLSTNYFNVANTYGIRQDSNNIIIYPTESFSWIESYFAKMKKVLFSIQTEIKFWNQKCPIPQETLLRQWYDKVNA</sequence>
<proteinExistence type="predicted"/>
<keyword evidence="3" id="KW-1185">Reference proteome</keyword>
<dbReference type="EMBL" id="JAPFFF010000017">
    <property type="protein sequence ID" value="KAK8863741.1"/>
    <property type="molecule type" value="Genomic_DNA"/>
</dbReference>
<accession>A0ABR2IJD1</accession>
<comment type="caution">
    <text evidence="2">The sequence shown here is derived from an EMBL/GenBank/DDBJ whole genome shotgun (WGS) entry which is preliminary data.</text>
</comment>
<feature type="coiled-coil region" evidence="1">
    <location>
        <begin position="55"/>
        <end position="125"/>
    </location>
</feature>
<reference evidence="2 3" key="1">
    <citation type="submission" date="2024-04" db="EMBL/GenBank/DDBJ databases">
        <title>Tritrichomonas musculus Genome.</title>
        <authorList>
            <person name="Alves-Ferreira E."/>
            <person name="Grigg M."/>
            <person name="Lorenzi H."/>
            <person name="Galac M."/>
        </authorList>
    </citation>
    <scope>NUCLEOTIDE SEQUENCE [LARGE SCALE GENOMIC DNA]</scope>
    <source>
        <strain evidence="2 3">EAF2021</strain>
    </source>
</reference>
<dbReference type="Proteomes" id="UP001470230">
    <property type="component" value="Unassembled WGS sequence"/>
</dbReference>
<feature type="coiled-coil region" evidence="1">
    <location>
        <begin position="466"/>
        <end position="493"/>
    </location>
</feature>
<evidence type="ECO:0000256" key="1">
    <source>
        <dbReference type="SAM" id="Coils"/>
    </source>
</evidence>
<evidence type="ECO:0000313" key="3">
    <source>
        <dbReference type="Proteomes" id="UP001470230"/>
    </source>
</evidence>
<gene>
    <name evidence="2" type="ORF">M9Y10_011431</name>
</gene>
<protein>
    <submittedName>
        <fullName evidence="2">Uncharacterized protein</fullName>
    </submittedName>
</protein>
<organism evidence="2 3">
    <name type="scientific">Tritrichomonas musculus</name>
    <dbReference type="NCBI Taxonomy" id="1915356"/>
    <lineage>
        <taxon>Eukaryota</taxon>
        <taxon>Metamonada</taxon>
        <taxon>Parabasalia</taxon>
        <taxon>Tritrichomonadida</taxon>
        <taxon>Tritrichomonadidae</taxon>
        <taxon>Tritrichomonas</taxon>
    </lineage>
</organism>
<name>A0ABR2IJD1_9EUKA</name>
<evidence type="ECO:0000313" key="2">
    <source>
        <dbReference type="EMBL" id="KAK8863741.1"/>
    </source>
</evidence>
<feature type="coiled-coil region" evidence="1">
    <location>
        <begin position="174"/>
        <end position="222"/>
    </location>
</feature>
<feature type="coiled-coil region" evidence="1">
    <location>
        <begin position="336"/>
        <end position="377"/>
    </location>
</feature>
<keyword evidence="1" id="KW-0175">Coiled coil</keyword>